<dbReference type="InterPro" id="IPR055861">
    <property type="entry name" value="DUF7438"/>
</dbReference>
<accession>A0A6X7C4K5</accession>
<dbReference type="Pfam" id="PF24219">
    <property type="entry name" value="DUF7438"/>
    <property type="match status" value="1"/>
</dbReference>
<gene>
    <name evidence="1" type="ORF">GI614_22635</name>
</gene>
<organism evidence="1">
    <name type="scientific">Salmonella enteritidis</name>
    <dbReference type="NCBI Taxonomy" id="149539"/>
    <lineage>
        <taxon>Bacteria</taxon>
        <taxon>Pseudomonadati</taxon>
        <taxon>Pseudomonadota</taxon>
        <taxon>Gammaproteobacteria</taxon>
        <taxon>Enterobacterales</taxon>
        <taxon>Enterobacteriaceae</taxon>
        <taxon>Salmonella</taxon>
    </lineage>
</organism>
<name>A0A6X7C4K5_SALEN</name>
<reference evidence="1" key="2">
    <citation type="submission" date="2019-02" db="EMBL/GenBank/DDBJ databases">
        <authorList>
            <consortium name="NCBI Pathogen Detection Project"/>
        </authorList>
    </citation>
    <scope>NUCLEOTIDE SEQUENCE</scope>
    <source>
        <strain evidence="1">ILBSalm5484209</strain>
    </source>
</reference>
<protein>
    <submittedName>
        <fullName evidence="1">Uncharacterized protein</fullName>
    </submittedName>
</protein>
<comment type="caution">
    <text evidence="1">The sequence shown here is derived from an EMBL/GenBank/DDBJ whole genome shotgun (WGS) entry which is preliminary data.</text>
</comment>
<sequence>MITKEQAVYLMELVDGIDDASAAMAHTAGRDHEEHIAASMEWDACYKELMTFIGSITETNE</sequence>
<reference evidence="1" key="1">
    <citation type="journal article" date="2018" name="Genome Biol.">
        <title>SKESA: strategic k-mer extension for scrupulous assemblies.</title>
        <authorList>
            <person name="Souvorov A."/>
            <person name="Agarwala R."/>
            <person name="Lipman D.J."/>
        </authorList>
    </citation>
    <scope>NUCLEOTIDE SEQUENCE</scope>
    <source>
        <strain evidence="1">ILBSalm5484209</strain>
    </source>
</reference>
<evidence type="ECO:0000313" key="1">
    <source>
        <dbReference type="EMBL" id="HAB1162268.1"/>
    </source>
</evidence>
<dbReference type="EMBL" id="DAAFQV010000026">
    <property type="protein sequence ID" value="HAB1162268.1"/>
    <property type="molecule type" value="Genomic_DNA"/>
</dbReference>
<dbReference type="AlphaFoldDB" id="A0A6X7C4K5"/>
<proteinExistence type="predicted"/>